<dbReference type="PANTHER" id="PTHR43711:SF31">
    <property type="entry name" value="HISTIDINE KINASE"/>
    <property type="match status" value="1"/>
</dbReference>
<dbReference type="AlphaFoldDB" id="A0A2A8CTX2"/>
<dbReference type="InterPro" id="IPR000700">
    <property type="entry name" value="PAS-assoc_C"/>
</dbReference>
<dbReference type="SUPFAM" id="SSF47384">
    <property type="entry name" value="Homodimeric domain of signal transducing histidine kinase"/>
    <property type="match status" value="1"/>
</dbReference>
<evidence type="ECO:0000313" key="10">
    <source>
        <dbReference type="EMBL" id="PEN11183.1"/>
    </source>
</evidence>
<dbReference type="SUPFAM" id="SSF55781">
    <property type="entry name" value="GAF domain-like"/>
    <property type="match status" value="1"/>
</dbReference>
<comment type="catalytic activity">
    <reaction evidence="1">
        <text>ATP + protein L-histidine = ADP + protein N-phospho-L-histidine.</text>
        <dbReference type="EC" id="2.7.13.3"/>
    </reaction>
</comment>
<dbReference type="SUPFAM" id="SSF55874">
    <property type="entry name" value="ATPase domain of HSP90 chaperone/DNA topoisomerase II/histidine kinase"/>
    <property type="match status" value="1"/>
</dbReference>
<evidence type="ECO:0000256" key="3">
    <source>
        <dbReference type="ARBA" id="ARBA00022553"/>
    </source>
</evidence>
<dbReference type="InterPro" id="IPR036890">
    <property type="entry name" value="HATPase_C_sf"/>
</dbReference>
<dbReference type="FunFam" id="3.30.565.10:FF:000006">
    <property type="entry name" value="Sensor histidine kinase WalK"/>
    <property type="match status" value="1"/>
</dbReference>
<dbReference type="Gene3D" id="3.30.450.20">
    <property type="entry name" value="PAS domain"/>
    <property type="match status" value="1"/>
</dbReference>
<dbReference type="EMBL" id="PDEQ01000011">
    <property type="protein sequence ID" value="PEN11183.1"/>
    <property type="molecule type" value="Genomic_DNA"/>
</dbReference>
<evidence type="ECO:0000313" key="11">
    <source>
        <dbReference type="Proteomes" id="UP000220102"/>
    </source>
</evidence>
<dbReference type="PRINTS" id="PR00344">
    <property type="entry name" value="BCTRLSENSOR"/>
</dbReference>
<feature type="transmembrane region" description="Helical" evidence="7">
    <location>
        <begin position="179"/>
        <end position="198"/>
    </location>
</feature>
<keyword evidence="6" id="KW-0902">Two-component regulatory system</keyword>
<dbReference type="Pfam" id="PF02518">
    <property type="entry name" value="HATPase_c"/>
    <property type="match status" value="1"/>
</dbReference>
<reference evidence="10 11" key="1">
    <citation type="submission" date="2017-10" db="EMBL/GenBank/DDBJ databases">
        <title>Draft genome of Longibacter Salinarum.</title>
        <authorList>
            <person name="Goh K.M."/>
            <person name="Shamsir M.S."/>
            <person name="Lim S.W."/>
        </authorList>
    </citation>
    <scope>NUCLEOTIDE SEQUENCE [LARGE SCALE GENOMIC DNA]</scope>
    <source>
        <strain evidence="10 11">KCTC 52045</strain>
    </source>
</reference>
<feature type="transmembrane region" description="Helical" evidence="7">
    <location>
        <begin position="153"/>
        <end position="173"/>
    </location>
</feature>
<comment type="caution">
    <text evidence="10">The sequence shown here is derived from an EMBL/GenBank/DDBJ whole genome shotgun (WGS) entry which is preliminary data.</text>
</comment>
<dbReference type="OrthoDB" id="9797097at2"/>
<feature type="transmembrane region" description="Helical" evidence="7">
    <location>
        <begin position="73"/>
        <end position="93"/>
    </location>
</feature>
<dbReference type="InterPro" id="IPR003018">
    <property type="entry name" value="GAF"/>
</dbReference>
<accession>A0A2A8CTX2</accession>
<dbReference type="SMART" id="SM00388">
    <property type="entry name" value="HisKA"/>
    <property type="match status" value="1"/>
</dbReference>
<keyword evidence="7" id="KW-1133">Transmembrane helix</keyword>
<keyword evidence="5" id="KW-0418">Kinase</keyword>
<dbReference type="EC" id="2.7.13.3" evidence="2"/>
<evidence type="ECO:0000259" key="9">
    <source>
        <dbReference type="PROSITE" id="PS50113"/>
    </source>
</evidence>
<feature type="transmembrane region" description="Helical" evidence="7">
    <location>
        <begin position="105"/>
        <end position="123"/>
    </location>
</feature>
<dbReference type="InterPro" id="IPR004358">
    <property type="entry name" value="Sig_transdc_His_kin-like_C"/>
</dbReference>
<dbReference type="PANTHER" id="PTHR43711">
    <property type="entry name" value="TWO-COMPONENT HISTIDINE KINASE"/>
    <property type="match status" value="1"/>
</dbReference>
<evidence type="ECO:0000259" key="8">
    <source>
        <dbReference type="PROSITE" id="PS50109"/>
    </source>
</evidence>
<dbReference type="Gene3D" id="3.30.565.10">
    <property type="entry name" value="Histidine kinase-like ATPase, C-terminal domain"/>
    <property type="match status" value="1"/>
</dbReference>
<dbReference type="RefSeq" id="WP_098078705.1">
    <property type="nucleotide sequence ID" value="NZ_PDEQ01000011.1"/>
</dbReference>
<dbReference type="InterPro" id="IPR050736">
    <property type="entry name" value="Sensor_HK_Regulatory"/>
</dbReference>
<keyword evidence="4" id="KW-0808">Transferase</keyword>
<dbReference type="GO" id="GO:0000155">
    <property type="term" value="F:phosphorelay sensor kinase activity"/>
    <property type="evidence" value="ECO:0007669"/>
    <property type="project" value="InterPro"/>
</dbReference>
<gene>
    <name evidence="10" type="ORF">CRI94_16470</name>
</gene>
<feature type="transmembrane region" description="Helical" evidence="7">
    <location>
        <begin position="35"/>
        <end position="53"/>
    </location>
</feature>
<dbReference type="SUPFAM" id="SSF55785">
    <property type="entry name" value="PYP-like sensor domain (PAS domain)"/>
    <property type="match status" value="1"/>
</dbReference>
<dbReference type="CDD" id="cd00082">
    <property type="entry name" value="HisKA"/>
    <property type="match status" value="1"/>
</dbReference>
<dbReference type="PROSITE" id="PS50109">
    <property type="entry name" value="HIS_KIN"/>
    <property type="match status" value="1"/>
</dbReference>
<dbReference type="PROSITE" id="PS50113">
    <property type="entry name" value="PAC"/>
    <property type="match status" value="1"/>
</dbReference>
<dbReference type="InterPro" id="IPR003594">
    <property type="entry name" value="HATPase_dom"/>
</dbReference>
<evidence type="ECO:0000256" key="6">
    <source>
        <dbReference type="ARBA" id="ARBA00023012"/>
    </source>
</evidence>
<keyword evidence="3" id="KW-0597">Phosphoprotein</keyword>
<dbReference type="InterPro" id="IPR035965">
    <property type="entry name" value="PAS-like_dom_sf"/>
</dbReference>
<evidence type="ECO:0000256" key="4">
    <source>
        <dbReference type="ARBA" id="ARBA00022679"/>
    </source>
</evidence>
<dbReference type="Gene3D" id="3.30.450.40">
    <property type="match status" value="1"/>
</dbReference>
<protein>
    <recommendedName>
        <fullName evidence="2">histidine kinase</fullName>
        <ecNumber evidence="2">2.7.13.3</ecNumber>
    </recommendedName>
</protein>
<dbReference type="Pfam" id="PF00512">
    <property type="entry name" value="HisKA"/>
    <property type="match status" value="1"/>
</dbReference>
<feature type="transmembrane region" description="Helical" evidence="7">
    <location>
        <begin position="129"/>
        <end position="146"/>
    </location>
</feature>
<keyword evidence="7" id="KW-0812">Transmembrane</keyword>
<evidence type="ECO:0000256" key="2">
    <source>
        <dbReference type="ARBA" id="ARBA00012438"/>
    </source>
</evidence>
<dbReference type="Pfam" id="PF13185">
    <property type="entry name" value="GAF_2"/>
    <property type="match status" value="1"/>
</dbReference>
<evidence type="ECO:0000256" key="1">
    <source>
        <dbReference type="ARBA" id="ARBA00000085"/>
    </source>
</evidence>
<feature type="domain" description="PAC" evidence="9">
    <location>
        <begin position="289"/>
        <end position="340"/>
    </location>
</feature>
<dbReference type="InterPro" id="IPR036097">
    <property type="entry name" value="HisK_dim/P_sf"/>
</dbReference>
<keyword evidence="11" id="KW-1185">Reference proteome</keyword>
<feature type="domain" description="Histidine kinase" evidence="8">
    <location>
        <begin position="524"/>
        <end position="747"/>
    </location>
</feature>
<dbReference type="SMART" id="SM00387">
    <property type="entry name" value="HATPase_c"/>
    <property type="match status" value="1"/>
</dbReference>
<evidence type="ECO:0000256" key="7">
    <source>
        <dbReference type="SAM" id="Phobius"/>
    </source>
</evidence>
<evidence type="ECO:0000256" key="5">
    <source>
        <dbReference type="ARBA" id="ARBA00022777"/>
    </source>
</evidence>
<dbReference type="InterPro" id="IPR005467">
    <property type="entry name" value="His_kinase_dom"/>
</dbReference>
<proteinExistence type="predicted"/>
<dbReference type="InterPro" id="IPR013656">
    <property type="entry name" value="PAS_4"/>
</dbReference>
<organism evidence="10 11">
    <name type="scientific">Longibacter salinarum</name>
    <dbReference type="NCBI Taxonomy" id="1850348"/>
    <lineage>
        <taxon>Bacteria</taxon>
        <taxon>Pseudomonadati</taxon>
        <taxon>Rhodothermota</taxon>
        <taxon>Rhodothermia</taxon>
        <taxon>Rhodothermales</taxon>
        <taxon>Salisaetaceae</taxon>
        <taxon>Longibacter</taxon>
    </lineage>
</organism>
<dbReference type="Proteomes" id="UP000220102">
    <property type="component" value="Unassembled WGS sequence"/>
</dbReference>
<dbReference type="Pfam" id="PF08448">
    <property type="entry name" value="PAS_4"/>
    <property type="match status" value="1"/>
</dbReference>
<sequence length="753" mass="82328">MGKPRMDNWTLLFASAAHDSDPGFRESLRSVMQQGLYWAGMIGLVNTFCYVAINVLVLDRPMALTPEPPVEQSVVLLIDDVYMVVVSLLYLLLGWKGCSLRAGRILTALVLLLGGAVMLYDDILYGRTIQSPGFISMIYMVAVIAIPFRPLQVLALGVGIAGIIVSPTLIGAVHMLEHLPVIGVAAALMTGISVLLYNNRWSEYSARRETQKALDEHQLLLNTTQEVGNIGGWQLDLVDDTLSCTRQIYRIYERSPETTITFDTLSAPIRDGANATFRSAVSRCIQTGEPFELELPLDVGRGKWVEVRGSAVRRDGEVVEVAGTLQDVTNRHSMEAELRSGRATIRSLYGAMENLLRARSRADVAVQIERLVRDTLAYPITAIRFFENGILVPVDQSGQVHENGQGSENGSIWPSYHITGDSYVAEAYCTGETLHVRETWIGTPSGTDAPPVRSMVYVPLAGHGVISVGSHEPDGITDLDVQLLEILAGNAAVVLDRTHQVQALVAAKEQAEEANRLKSVFLANMRHEIRTPLTSIIGFAEMIGETQCEDASRGENTDILHFSRLIEKSGKRLFQTLNSVLDFSRLEAGSMPIQPAPVDVCDEVAFVVEEYQEKAGEAGVNLVLDLPATEVDMTVDRGALRRILDSLLSNAVKFTDVDGTVTVRVHTESDNVLIDVEDTGIGIDDAFVPYLFEAFRQESTGVSRDYQGNGLGLAIAHRLAVLMEGRIDVETAKDEGTCFTVVLPRTHAVPVGD</sequence>
<dbReference type="Gene3D" id="1.10.287.130">
    <property type="match status" value="1"/>
</dbReference>
<dbReference type="InterPro" id="IPR003661">
    <property type="entry name" value="HisK_dim/P_dom"/>
</dbReference>
<dbReference type="InterPro" id="IPR029016">
    <property type="entry name" value="GAF-like_dom_sf"/>
</dbReference>
<keyword evidence="7" id="KW-0472">Membrane</keyword>
<name>A0A2A8CTX2_9BACT</name>